<evidence type="ECO:0000256" key="1">
    <source>
        <dbReference type="ARBA" id="ARBA00022737"/>
    </source>
</evidence>
<dbReference type="PROSITE" id="PS50011">
    <property type="entry name" value="PROTEIN_KINASE_DOM"/>
    <property type="match status" value="1"/>
</dbReference>
<dbReference type="PROSITE" id="PS00107">
    <property type="entry name" value="PROTEIN_KINASE_ATP"/>
    <property type="match status" value="1"/>
</dbReference>
<evidence type="ECO:0000256" key="5">
    <source>
        <dbReference type="PROSITE-ProRule" id="PRU00339"/>
    </source>
</evidence>
<dbReference type="SUPFAM" id="SSF56112">
    <property type="entry name" value="Protein kinase-like (PK-like)"/>
    <property type="match status" value="1"/>
</dbReference>
<keyword evidence="3 5" id="KW-0802">TPR repeat</keyword>
<keyword evidence="2 6" id="KW-0547">Nucleotide-binding</keyword>
<dbReference type="Proteomes" id="UP000318538">
    <property type="component" value="Chromosome"/>
</dbReference>
<dbReference type="GO" id="GO:0004674">
    <property type="term" value="F:protein serine/threonine kinase activity"/>
    <property type="evidence" value="ECO:0007669"/>
    <property type="project" value="UniProtKB-EC"/>
</dbReference>
<dbReference type="PANTHER" id="PTHR44858">
    <property type="entry name" value="TETRATRICOPEPTIDE REPEAT PROTEIN 6"/>
    <property type="match status" value="1"/>
</dbReference>
<dbReference type="InterPro" id="IPR017441">
    <property type="entry name" value="Protein_kinase_ATP_BS"/>
</dbReference>
<keyword evidence="1" id="KW-0677">Repeat</keyword>
<dbReference type="OrthoDB" id="6111975at2"/>
<evidence type="ECO:0000256" key="6">
    <source>
        <dbReference type="PROSITE-ProRule" id="PRU10141"/>
    </source>
</evidence>
<dbReference type="Pfam" id="PF13432">
    <property type="entry name" value="TPR_16"/>
    <property type="match status" value="3"/>
</dbReference>
<dbReference type="InterPro" id="IPR019734">
    <property type="entry name" value="TPR_rpt"/>
</dbReference>
<dbReference type="SMART" id="SM00028">
    <property type="entry name" value="TPR"/>
    <property type="match status" value="6"/>
</dbReference>
<feature type="region of interest" description="Disordered" evidence="7">
    <location>
        <begin position="282"/>
        <end position="346"/>
    </location>
</feature>
<dbReference type="SMART" id="SM00220">
    <property type="entry name" value="S_TKc"/>
    <property type="match status" value="1"/>
</dbReference>
<dbReference type="InterPro" id="IPR000719">
    <property type="entry name" value="Prot_kinase_dom"/>
</dbReference>
<evidence type="ECO:0000313" key="10">
    <source>
        <dbReference type="Proteomes" id="UP000318538"/>
    </source>
</evidence>
<evidence type="ECO:0000259" key="8">
    <source>
        <dbReference type="PROSITE" id="PS50011"/>
    </source>
</evidence>
<feature type="compositionally biased region" description="Low complexity" evidence="7">
    <location>
        <begin position="327"/>
        <end position="338"/>
    </location>
</feature>
<evidence type="ECO:0000256" key="3">
    <source>
        <dbReference type="ARBA" id="ARBA00022803"/>
    </source>
</evidence>
<keyword evidence="9" id="KW-0808">Transferase</keyword>
<feature type="repeat" description="TPR" evidence="5">
    <location>
        <begin position="803"/>
        <end position="836"/>
    </location>
</feature>
<dbReference type="EC" id="2.7.11.1" evidence="9"/>
<dbReference type="GO" id="GO:0005524">
    <property type="term" value="F:ATP binding"/>
    <property type="evidence" value="ECO:0007669"/>
    <property type="project" value="UniProtKB-UniRule"/>
</dbReference>
<dbReference type="PANTHER" id="PTHR44858:SF1">
    <property type="entry name" value="UDP-N-ACETYLGLUCOSAMINE--PEPTIDE N-ACETYLGLUCOSAMINYLTRANSFERASE SPINDLY-RELATED"/>
    <property type="match status" value="1"/>
</dbReference>
<dbReference type="Gene3D" id="1.10.510.10">
    <property type="entry name" value="Transferase(Phosphotransferase) domain 1"/>
    <property type="match status" value="2"/>
</dbReference>
<keyword evidence="4 6" id="KW-0067">ATP-binding</keyword>
<name>A0A517NA89_9BACT</name>
<keyword evidence="9" id="KW-0418">Kinase</keyword>
<protein>
    <submittedName>
        <fullName evidence="9">Serine/threonine-protein kinase PrkC</fullName>
        <ecNumber evidence="9">2.7.11.1</ecNumber>
    </submittedName>
</protein>
<evidence type="ECO:0000313" key="9">
    <source>
        <dbReference type="EMBL" id="QDT04055.1"/>
    </source>
</evidence>
<evidence type="ECO:0000256" key="7">
    <source>
        <dbReference type="SAM" id="MobiDB-lite"/>
    </source>
</evidence>
<dbReference type="KEGG" id="rlc:K227x_24410"/>
<gene>
    <name evidence="9" type="primary">prkC_12</name>
    <name evidence="9" type="ORF">K227x_24410</name>
</gene>
<evidence type="ECO:0000256" key="4">
    <source>
        <dbReference type="ARBA" id="ARBA00022840"/>
    </source>
</evidence>
<dbReference type="InterPro" id="IPR011990">
    <property type="entry name" value="TPR-like_helical_dom_sf"/>
</dbReference>
<dbReference type="InterPro" id="IPR011009">
    <property type="entry name" value="Kinase-like_dom_sf"/>
</dbReference>
<sequence>MLQTSRIMIDVDSLDDDAETTIDQFESNWTADGDFAVQTLLDRHRDEDRLAVLTELIRIDIDLRNENRVPFSLDSYTGLYPELLHHPHRMLAIAFEDFRSRRRCGLEIDVSRWGELPGIEHEPWFRDSFARHVDSVGSSNANLHAVRLDQEVEAGLLEIGFHIVKQIGEGAFSQVFLATQGHLADRYVVLKIYQKSLSEPESMALMQHTNIVPIYSCHQVGAMSVICMPYAGRTTLEDVFRSAFSNSVVRNGENLVSAVRDRVSPAKGQATESDSLLVQAVSESVSPANHSSDQPLGGGSGSVAWGQSHQGRYDDGASLDWAGSGNASARTAPSSPASEEQSVMSPLDQLRSFTSNELTTYLFERLTSALSHAHARGILHGDIKPANVLIRNDGEPALLDFNLSHRVNDERPRHAGGTLPYMAPEDLRSMLGHSPIAEVSSDIYAMGMMMYQFATNRFAFPPPRTAEPKDIEQAIAGRNAEVQWAAGDQVDGGLRLIIEKALAFDPIDRYQSSEQMHRDLLSHSHGLPLVHCREPIRIRARKWLVRYPALTSGAAVGLMFLALLVPLAGTAVVYRQRADHAAITKQIARFQAESNDSLAKMMADPTQRNDETVVSGLDPLIEVGAFSGNAVTDRRLGSLAADAKATFLDGLLRHAVMVGFFESDRLAVQLNDGPLDSEALIRLDQLIRIAEQASTPGNSRATLYLKAQRSRLAGDQKASDRFRSQARKISPKSDTERFLEAVRLMKKENWEEANDIFTALADHGTIPPELRWTSLARAQFSQRDYSAAAISFTQSLERAPESSRLWLLRGLCYLQLSQGERAVEDFTAAIKFNPSNWKALTNRGLVSMNRGNPASAVEDFTEAAKHAPDRGHILLLRSRAYRKLGNTAAADDDLAEVMKSDKLSARSLLSRAQAQMESDPEAALQDLLQAAQFDPNSATVLASTASLLALELHRDEEAIEYLDRLILMQPENERARIDRAVLLSRVGRYDEAITDMNLAIESPNAARTLYQAACVCALQPQKTWHIRGLTYLAQAIQQGYQADHLATDSDLDSLRALPGLQSISRTYWLANRLNNVSPNSQPLLP</sequence>
<feature type="binding site" evidence="6">
    <location>
        <position position="191"/>
    </location>
    <ligand>
        <name>ATP</name>
        <dbReference type="ChEBI" id="CHEBI:30616"/>
    </ligand>
</feature>
<dbReference type="RefSeq" id="WP_145169596.1">
    <property type="nucleotide sequence ID" value="NZ_CP036525.1"/>
</dbReference>
<feature type="domain" description="Protein kinase" evidence="8">
    <location>
        <begin position="161"/>
        <end position="521"/>
    </location>
</feature>
<feature type="compositionally biased region" description="Polar residues" evidence="7">
    <location>
        <begin position="282"/>
        <end position="294"/>
    </location>
</feature>
<evidence type="ECO:0000256" key="2">
    <source>
        <dbReference type="ARBA" id="ARBA00022741"/>
    </source>
</evidence>
<reference evidence="9 10" key="1">
    <citation type="submission" date="2019-02" db="EMBL/GenBank/DDBJ databases">
        <title>Deep-cultivation of Planctomycetes and their phenomic and genomic characterization uncovers novel biology.</title>
        <authorList>
            <person name="Wiegand S."/>
            <person name="Jogler M."/>
            <person name="Boedeker C."/>
            <person name="Pinto D."/>
            <person name="Vollmers J."/>
            <person name="Rivas-Marin E."/>
            <person name="Kohn T."/>
            <person name="Peeters S.H."/>
            <person name="Heuer A."/>
            <person name="Rast P."/>
            <person name="Oberbeckmann S."/>
            <person name="Bunk B."/>
            <person name="Jeske O."/>
            <person name="Meyerdierks A."/>
            <person name="Storesund J.E."/>
            <person name="Kallscheuer N."/>
            <person name="Luecker S."/>
            <person name="Lage O.M."/>
            <person name="Pohl T."/>
            <person name="Merkel B.J."/>
            <person name="Hornburger P."/>
            <person name="Mueller R.-W."/>
            <person name="Bruemmer F."/>
            <person name="Labrenz M."/>
            <person name="Spormann A.M."/>
            <person name="Op den Camp H."/>
            <person name="Overmann J."/>
            <person name="Amann R."/>
            <person name="Jetten M.S.M."/>
            <person name="Mascher T."/>
            <person name="Medema M.H."/>
            <person name="Devos D.P."/>
            <person name="Kaster A.-K."/>
            <person name="Ovreas L."/>
            <person name="Rohde M."/>
            <person name="Galperin M.Y."/>
            <person name="Jogler C."/>
        </authorList>
    </citation>
    <scope>NUCLEOTIDE SEQUENCE [LARGE SCALE GENOMIC DNA]</scope>
    <source>
        <strain evidence="9 10">K22_7</strain>
    </source>
</reference>
<dbReference type="InterPro" id="IPR008271">
    <property type="entry name" value="Ser/Thr_kinase_AS"/>
</dbReference>
<dbReference type="InterPro" id="IPR050498">
    <property type="entry name" value="Ycf3"/>
</dbReference>
<dbReference type="SUPFAM" id="SSF48452">
    <property type="entry name" value="TPR-like"/>
    <property type="match status" value="2"/>
</dbReference>
<dbReference type="PROSITE" id="PS00108">
    <property type="entry name" value="PROTEIN_KINASE_ST"/>
    <property type="match status" value="1"/>
</dbReference>
<dbReference type="EMBL" id="CP036525">
    <property type="protein sequence ID" value="QDT04055.1"/>
    <property type="molecule type" value="Genomic_DNA"/>
</dbReference>
<keyword evidence="10" id="KW-1185">Reference proteome</keyword>
<dbReference type="Gene3D" id="1.25.40.10">
    <property type="entry name" value="Tetratricopeptide repeat domain"/>
    <property type="match status" value="3"/>
</dbReference>
<dbReference type="Pfam" id="PF00069">
    <property type="entry name" value="Pkinase"/>
    <property type="match status" value="1"/>
</dbReference>
<dbReference type="AlphaFoldDB" id="A0A517NA89"/>
<proteinExistence type="predicted"/>
<dbReference type="PROSITE" id="PS50005">
    <property type="entry name" value="TPR"/>
    <property type="match status" value="1"/>
</dbReference>
<accession>A0A517NA89</accession>
<organism evidence="9 10">
    <name type="scientific">Rubripirellula lacrimiformis</name>
    <dbReference type="NCBI Taxonomy" id="1930273"/>
    <lineage>
        <taxon>Bacteria</taxon>
        <taxon>Pseudomonadati</taxon>
        <taxon>Planctomycetota</taxon>
        <taxon>Planctomycetia</taxon>
        <taxon>Pirellulales</taxon>
        <taxon>Pirellulaceae</taxon>
        <taxon>Rubripirellula</taxon>
    </lineage>
</organism>